<keyword evidence="3" id="KW-0808">Transferase</keyword>
<dbReference type="GO" id="GO:0000209">
    <property type="term" value="P:protein polyubiquitination"/>
    <property type="evidence" value="ECO:0007669"/>
    <property type="project" value="TreeGrafter"/>
</dbReference>
<evidence type="ECO:0000256" key="3">
    <source>
        <dbReference type="ARBA" id="ARBA00022679"/>
    </source>
</evidence>
<keyword evidence="8" id="KW-0804">Transcription</keyword>
<keyword evidence="7" id="KW-0805">Transcription regulation</keyword>
<dbReference type="AlphaFoldDB" id="A0A433DJ25"/>
<evidence type="ECO:0000256" key="8">
    <source>
        <dbReference type="ARBA" id="ARBA00023163"/>
    </source>
</evidence>
<evidence type="ECO:0000256" key="9">
    <source>
        <dbReference type="PROSITE-ProRule" id="PRU00175"/>
    </source>
</evidence>
<feature type="compositionally biased region" description="Polar residues" evidence="10">
    <location>
        <begin position="50"/>
        <end position="60"/>
    </location>
</feature>
<proteinExistence type="predicted"/>
<keyword evidence="13" id="KW-1185">Reference proteome</keyword>
<dbReference type="EMBL" id="RBNI01001131">
    <property type="protein sequence ID" value="RUP50853.1"/>
    <property type="molecule type" value="Genomic_DNA"/>
</dbReference>
<organism evidence="12 13">
    <name type="scientific">Jimgerdemannia flammicorona</name>
    <dbReference type="NCBI Taxonomy" id="994334"/>
    <lineage>
        <taxon>Eukaryota</taxon>
        <taxon>Fungi</taxon>
        <taxon>Fungi incertae sedis</taxon>
        <taxon>Mucoromycota</taxon>
        <taxon>Mucoromycotina</taxon>
        <taxon>Endogonomycetes</taxon>
        <taxon>Endogonales</taxon>
        <taxon>Endogonaceae</taxon>
        <taxon>Jimgerdemannia</taxon>
    </lineage>
</organism>
<dbReference type="GO" id="GO:0008270">
    <property type="term" value="F:zinc ion binding"/>
    <property type="evidence" value="ECO:0007669"/>
    <property type="project" value="UniProtKB-KW"/>
</dbReference>
<feature type="domain" description="RING-type" evidence="11">
    <location>
        <begin position="149"/>
        <end position="189"/>
    </location>
</feature>
<dbReference type="Proteomes" id="UP000268093">
    <property type="component" value="Unassembled WGS sequence"/>
</dbReference>
<dbReference type="SMART" id="SM00184">
    <property type="entry name" value="RING"/>
    <property type="match status" value="1"/>
</dbReference>
<dbReference type="PANTHER" id="PTHR46077:SF1">
    <property type="entry name" value="TOP1 BINDING ARGININE_SERINE RICH PROTEIN, E3 UBIQUITIN LIGASE"/>
    <property type="match status" value="1"/>
</dbReference>
<dbReference type="GO" id="GO:0006513">
    <property type="term" value="P:protein monoubiquitination"/>
    <property type="evidence" value="ECO:0007669"/>
    <property type="project" value="TreeGrafter"/>
</dbReference>
<evidence type="ECO:0000313" key="13">
    <source>
        <dbReference type="Proteomes" id="UP000268093"/>
    </source>
</evidence>
<protein>
    <recommendedName>
        <fullName evidence="2">RING-type E3 ubiquitin transferase</fullName>
        <ecNumber evidence="2">2.3.2.27</ecNumber>
    </recommendedName>
</protein>
<evidence type="ECO:0000256" key="1">
    <source>
        <dbReference type="ARBA" id="ARBA00000900"/>
    </source>
</evidence>
<dbReference type="Pfam" id="PF13923">
    <property type="entry name" value="zf-C3HC4_2"/>
    <property type="match status" value="1"/>
</dbReference>
<feature type="compositionally biased region" description="Low complexity" evidence="10">
    <location>
        <begin position="30"/>
        <end position="40"/>
    </location>
</feature>
<evidence type="ECO:0000256" key="6">
    <source>
        <dbReference type="ARBA" id="ARBA00022833"/>
    </source>
</evidence>
<dbReference type="InterPro" id="IPR013083">
    <property type="entry name" value="Znf_RING/FYVE/PHD"/>
</dbReference>
<dbReference type="PROSITE" id="PS00518">
    <property type="entry name" value="ZF_RING_1"/>
    <property type="match status" value="1"/>
</dbReference>
<comment type="catalytic activity">
    <reaction evidence="1">
        <text>S-ubiquitinyl-[E2 ubiquitin-conjugating enzyme]-L-cysteine + [acceptor protein]-L-lysine = [E2 ubiquitin-conjugating enzyme]-L-cysteine + N(6)-ubiquitinyl-[acceptor protein]-L-lysine.</text>
        <dbReference type="EC" id="2.3.2.27"/>
    </reaction>
</comment>
<feature type="compositionally biased region" description="Basic residues" evidence="10">
    <location>
        <begin position="62"/>
        <end position="71"/>
    </location>
</feature>
<sequence length="393" mass="44263">MNSSRPLIATDSYKRYSINDNSCTEHETPLSSESEMSLASSRKRRRSCGESVNNQYQSLHPSRPHHIRLTRSSRDSPTRLGSESPRPSSKNSQIPSHSTTPATSRSETQSSSSPDVSDTEDEGFSSLLGKRLDSSDDQSDDSAMYTPTCPICLQPYTRRAYVQPCFHSFCFMCILQWMELSGGLCPMCKQESDFLAYDADLDSGTFKRWYLQKNNANGDRRGVSLNDPRSSRSLEFVGNSNENAAGDGASSRDLAVFARRRAIYIQSLQPTTAYPISPFLAYTTHLTPAQLVRTIPFIRRDLQAILGAGYEKMIEEHVVSILMQEHETKGKKTREQVVEMLRPWLDEENDGEDGKRVADRFVDEVMAFVRSGMDLGKWDRVVKYAPICRDVSC</sequence>
<feature type="compositionally biased region" description="Polar residues" evidence="10">
    <location>
        <begin position="79"/>
        <end position="103"/>
    </location>
</feature>
<evidence type="ECO:0000256" key="10">
    <source>
        <dbReference type="SAM" id="MobiDB-lite"/>
    </source>
</evidence>
<keyword evidence="4" id="KW-0479">Metal-binding</keyword>
<feature type="compositionally biased region" description="Low complexity" evidence="10">
    <location>
        <begin position="104"/>
        <end position="113"/>
    </location>
</feature>
<dbReference type="SUPFAM" id="SSF57850">
    <property type="entry name" value="RING/U-box"/>
    <property type="match status" value="1"/>
</dbReference>
<evidence type="ECO:0000256" key="7">
    <source>
        <dbReference type="ARBA" id="ARBA00023015"/>
    </source>
</evidence>
<dbReference type="Gene3D" id="3.30.40.10">
    <property type="entry name" value="Zinc/RING finger domain, C3HC4 (zinc finger)"/>
    <property type="match status" value="1"/>
</dbReference>
<evidence type="ECO:0000256" key="5">
    <source>
        <dbReference type="ARBA" id="ARBA00022771"/>
    </source>
</evidence>
<comment type="caution">
    <text evidence="12">The sequence shown here is derived from an EMBL/GenBank/DDBJ whole genome shotgun (WGS) entry which is preliminary data.</text>
</comment>
<evidence type="ECO:0000313" key="12">
    <source>
        <dbReference type="EMBL" id="RUP50853.1"/>
    </source>
</evidence>
<dbReference type="PANTHER" id="PTHR46077">
    <property type="entry name" value="E3 UBIQUITIN-PROTEIN LIGASE TOPORS"/>
    <property type="match status" value="1"/>
</dbReference>
<reference evidence="12 13" key="1">
    <citation type="journal article" date="2018" name="New Phytol.">
        <title>Phylogenomics of Endogonaceae and evolution of mycorrhizas within Mucoromycota.</title>
        <authorList>
            <person name="Chang Y."/>
            <person name="Desiro A."/>
            <person name="Na H."/>
            <person name="Sandor L."/>
            <person name="Lipzen A."/>
            <person name="Clum A."/>
            <person name="Barry K."/>
            <person name="Grigoriev I.V."/>
            <person name="Martin F.M."/>
            <person name="Stajich J.E."/>
            <person name="Smith M.E."/>
            <person name="Bonito G."/>
            <person name="Spatafora J.W."/>
        </authorList>
    </citation>
    <scope>NUCLEOTIDE SEQUENCE [LARGE SCALE GENOMIC DNA]</scope>
    <source>
        <strain evidence="12 13">GMNB39</strain>
    </source>
</reference>
<dbReference type="InterPro" id="IPR017907">
    <property type="entry name" value="Znf_RING_CS"/>
</dbReference>
<keyword evidence="6" id="KW-0862">Zinc</keyword>
<gene>
    <name evidence="12" type="ORF">BC936DRAFT_137377</name>
</gene>
<feature type="region of interest" description="Disordered" evidence="10">
    <location>
        <begin position="19"/>
        <end position="142"/>
    </location>
</feature>
<accession>A0A433DJ25</accession>
<dbReference type="EC" id="2.3.2.27" evidence="2"/>
<name>A0A433DJ25_9FUNG</name>
<dbReference type="OrthoDB" id="21204at2759"/>
<dbReference type="PROSITE" id="PS50089">
    <property type="entry name" value="ZF_RING_2"/>
    <property type="match status" value="1"/>
</dbReference>
<dbReference type="GO" id="GO:0061630">
    <property type="term" value="F:ubiquitin protein ligase activity"/>
    <property type="evidence" value="ECO:0007669"/>
    <property type="project" value="UniProtKB-EC"/>
</dbReference>
<dbReference type="InterPro" id="IPR001841">
    <property type="entry name" value="Znf_RING"/>
</dbReference>
<evidence type="ECO:0000256" key="4">
    <source>
        <dbReference type="ARBA" id="ARBA00022723"/>
    </source>
</evidence>
<evidence type="ECO:0000259" key="11">
    <source>
        <dbReference type="PROSITE" id="PS50089"/>
    </source>
</evidence>
<keyword evidence="5 9" id="KW-0863">Zinc-finger</keyword>
<evidence type="ECO:0000256" key="2">
    <source>
        <dbReference type="ARBA" id="ARBA00012483"/>
    </source>
</evidence>